<dbReference type="SUPFAM" id="SSF48019">
    <property type="entry name" value="post-AAA+ oligomerization domain-like"/>
    <property type="match status" value="1"/>
</dbReference>
<sequence>MEPAVKLTGTAATRFLSRPEPDRAGILIYGPDAMRVALRRQELVAALIGPNGESEMRLTRIAAGDLRRDATLAVDAMREQGFFPGPRVVLVEDATDTLARPLSAALDGWEKGDAMLVVTAGNLGKGSALRKLFEPHPNAYACAIYDDPPGRDEIERILADSGLKNISAAAMEDIIALSRMLDPGDFRQTVEKIALYKLGDDTPLGSDDIAACVPATIEAELDDVLHAAAEGRTDQIGPLMRRLEGQGINPVTLSIAAMRHFRALHVVAAAPGGPSEGIARLRPPVFGPRRDRMLRQAQRWGVHRLESALQALTDADLTLRSASRAPAMAVIERALLRLAALADRR</sequence>
<dbReference type="GO" id="GO:0003677">
    <property type="term" value="F:DNA binding"/>
    <property type="evidence" value="ECO:0007669"/>
    <property type="project" value="InterPro"/>
</dbReference>
<comment type="caution">
    <text evidence="8">The sequence shown here is derived from an EMBL/GenBank/DDBJ whole genome shotgun (WGS) entry which is preliminary data.</text>
</comment>
<evidence type="ECO:0000256" key="4">
    <source>
        <dbReference type="ARBA" id="ARBA00022705"/>
    </source>
</evidence>
<evidence type="ECO:0000256" key="1">
    <source>
        <dbReference type="ARBA" id="ARBA00012417"/>
    </source>
</evidence>
<evidence type="ECO:0000256" key="7">
    <source>
        <dbReference type="ARBA" id="ARBA00049244"/>
    </source>
</evidence>
<dbReference type="InterPro" id="IPR008921">
    <property type="entry name" value="DNA_pol3_clamp-load_cplx_C"/>
</dbReference>
<comment type="catalytic activity">
    <reaction evidence="7">
        <text>DNA(n) + a 2'-deoxyribonucleoside 5'-triphosphate = DNA(n+1) + diphosphate</text>
        <dbReference type="Rhea" id="RHEA:22508"/>
        <dbReference type="Rhea" id="RHEA-COMP:17339"/>
        <dbReference type="Rhea" id="RHEA-COMP:17340"/>
        <dbReference type="ChEBI" id="CHEBI:33019"/>
        <dbReference type="ChEBI" id="CHEBI:61560"/>
        <dbReference type="ChEBI" id="CHEBI:173112"/>
        <dbReference type="EC" id="2.7.7.7"/>
    </reaction>
</comment>
<organism evidence="8 9">
    <name type="scientific">Albidovulum inexpectatum</name>
    <dbReference type="NCBI Taxonomy" id="196587"/>
    <lineage>
        <taxon>Bacteria</taxon>
        <taxon>Pseudomonadati</taxon>
        <taxon>Pseudomonadota</taxon>
        <taxon>Alphaproteobacteria</taxon>
        <taxon>Rhodobacterales</taxon>
        <taxon>Paracoccaceae</taxon>
        <taxon>Albidovulum</taxon>
    </lineage>
</organism>
<dbReference type="PANTHER" id="PTHR34388">
    <property type="entry name" value="DNA POLYMERASE III SUBUNIT DELTA"/>
    <property type="match status" value="1"/>
</dbReference>
<keyword evidence="9" id="KW-1185">Reference proteome</keyword>
<protein>
    <recommendedName>
        <fullName evidence="1">DNA-directed DNA polymerase</fullName>
        <ecNumber evidence="1">2.7.7.7</ecNumber>
    </recommendedName>
</protein>
<gene>
    <name evidence="8" type="ORF">LV82_02701</name>
</gene>
<keyword evidence="4" id="KW-0235">DNA replication</keyword>
<accession>A0A2S5JDT3</accession>
<keyword evidence="2" id="KW-0808">Transferase</keyword>
<dbReference type="EC" id="2.7.7.7" evidence="1"/>
<proteinExistence type="inferred from homology"/>
<keyword evidence="5" id="KW-0239">DNA-directed DNA polymerase</keyword>
<dbReference type="GO" id="GO:0006261">
    <property type="term" value="P:DNA-templated DNA replication"/>
    <property type="evidence" value="ECO:0007669"/>
    <property type="project" value="TreeGrafter"/>
</dbReference>
<evidence type="ECO:0000313" key="8">
    <source>
        <dbReference type="EMBL" id="PPB79684.1"/>
    </source>
</evidence>
<evidence type="ECO:0000256" key="3">
    <source>
        <dbReference type="ARBA" id="ARBA00022695"/>
    </source>
</evidence>
<dbReference type="GO" id="GO:0003887">
    <property type="term" value="F:DNA-directed DNA polymerase activity"/>
    <property type="evidence" value="ECO:0007669"/>
    <property type="project" value="UniProtKB-KW"/>
</dbReference>
<dbReference type="PANTHER" id="PTHR34388:SF1">
    <property type="entry name" value="DNA POLYMERASE III SUBUNIT DELTA"/>
    <property type="match status" value="1"/>
</dbReference>
<evidence type="ECO:0000256" key="5">
    <source>
        <dbReference type="ARBA" id="ARBA00022932"/>
    </source>
</evidence>
<dbReference type="InterPro" id="IPR027417">
    <property type="entry name" value="P-loop_NTPase"/>
</dbReference>
<dbReference type="EMBL" id="PRDS01000010">
    <property type="protein sequence ID" value="PPB79684.1"/>
    <property type="molecule type" value="Genomic_DNA"/>
</dbReference>
<dbReference type="GO" id="GO:0009360">
    <property type="term" value="C:DNA polymerase III complex"/>
    <property type="evidence" value="ECO:0007669"/>
    <property type="project" value="TreeGrafter"/>
</dbReference>
<dbReference type="InterPro" id="IPR005790">
    <property type="entry name" value="DNA_polIII_delta"/>
</dbReference>
<dbReference type="NCBIfam" id="TIGR01128">
    <property type="entry name" value="holA"/>
    <property type="match status" value="1"/>
</dbReference>
<dbReference type="AlphaFoldDB" id="A0A2S5JDT3"/>
<evidence type="ECO:0000256" key="6">
    <source>
        <dbReference type="ARBA" id="ARBA00034754"/>
    </source>
</evidence>
<evidence type="ECO:0000256" key="2">
    <source>
        <dbReference type="ARBA" id="ARBA00022679"/>
    </source>
</evidence>
<comment type="similarity">
    <text evidence="6">Belongs to the DNA polymerase HolA subunit family.</text>
</comment>
<evidence type="ECO:0000313" key="9">
    <source>
        <dbReference type="Proteomes" id="UP000239736"/>
    </source>
</evidence>
<dbReference type="Gene3D" id="3.40.50.300">
    <property type="entry name" value="P-loop containing nucleotide triphosphate hydrolases"/>
    <property type="match status" value="1"/>
</dbReference>
<dbReference type="Proteomes" id="UP000239736">
    <property type="component" value="Unassembled WGS sequence"/>
</dbReference>
<keyword evidence="3" id="KW-0548">Nucleotidyltransferase</keyword>
<dbReference type="Gene3D" id="1.20.272.10">
    <property type="match status" value="1"/>
</dbReference>
<reference evidence="8 9" key="1">
    <citation type="submission" date="2018-01" db="EMBL/GenBank/DDBJ databases">
        <title>Genomic Encyclopedia of Archaeal and Bacterial Type Strains, Phase II (KMG-II): from individual species to whole genera.</title>
        <authorList>
            <person name="Goeker M."/>
        </authorList>
    </citation>
    <scope>NUCLEOTIDE SEQUENCE [LARGE SCALE GENOMIC DNA]</scope>
    <source>
        <strain evidence="8 9">DSM 12048</strain>
    </source>
</reference>
<name>A0A2S5JDT3_9RHOB</name>